<keyword evidence="3" id="KW-1185">Reference proteome</keyword>
<reference evidence="2" key="2">
    <citation type="submission" date="2021-03" db="UniProtKB">
        <authorList>
            <consortium name="EnsemblPlants"/>
        </authorList>
    </citation>
    <scope>IDENTIFICATION</scope>
</reference>
<dbReference type="PANTHER" id="PTHR33116:SF86">
    <property type="entry name" value="REVERSE TRANSCRIPTASE DOMAIN-CONTAINING PROTEIN"/>
    <property type="match status" value="1"/>
</dbReference>
<accession>A0A803NT49</accession>
<dbReference type="AlphaFoldDB" id="A0A803NT49"/>
<dbReference type="Gramene" id="evm.model.02.131">
    <property type="protein sequence ID" value="cds.evm.model.02.131"/>
    <property type="gene ID" value="evm.TU.02.131"/>
</dbReference>
<dbReference type="EnsemblPlants" id="evm.model.02.131">
    <property type="protein sequence ID" value="cds.evm.model.02.131"/>
    <property type="gene ID" value="evm.TU.02.131"/>
</dbReference>
<sequence length="723" mass="82805">MALKLDMSKAYDRVEWSFLEVMMRCLGYDERWIAKVMGCVKSGLSCLINEASRANKLHGLRFGHLERRLSHLLFADDSLIFMDATVEEGEAITEVLQMYSALSCQCINFNKSNLYVGQNISHAEGQRLAASLGVTFIENHTKYLGLPAFVGRNKREAFGLIRNKVWDKLQGWKMGLFSQAGREVLIKLVIQTISVYVMSCFRLSKGLIHEIQALIARFWWGSTTAKHQVHWGDWEKLCKDKWAGGMGFKDLEDFNQAVLAKQGWKLVTNPNNLFAQVLKALYFPNVEFLEVGKGAWCSNVWRGILCDRELLMKGTRWRVTDGPKVRINEDRWIPRGAPFLLRTSAKVPPNTYVETLINETGDWKLEALKERLNVEDIHWILGIQTMRGYGEDELIWNYTVDGEYTVASGYTMMQIEKKGAETSDKSILRKWWKEVWHSNLTPKMKNFVWRVCHSWVPSKSELVKKGIKMDIICSGCWSNVETISHALWHCPRLRSVWKEAGFWHLFPKSLGLMSDLMDFLMFMASKCSKQEFEMFLGLSWMVWSQRSKQIFQNKETPLKSWTPLALDFVNHAILQPNVNKEVKKERSVNRWKTLPIGTFMINCDAALCTDQQGSGLAAVIRDSRGCLVAAETIYHHAVYNQTAINQLLSRKAPRADWGMPLVDIFSSNMLDGCVDIQFVSRDCNNIAHSLAKWAFNLKCNSFWSEVLPSCAAAILDAEKPDLV</sequence>
<evidence type="ECO:0000259" key="1">
    <source>
        <dbReference type="Pfam" id="PF13966"/>
    </source>
</evidence>
<dbReference type="PANTHER" id="PTHR33116">
    <property type="entry name" value="REVERSE TRANSCRIPTASE ZINC-BINDING DOMAIN-CONTAINING PROTEIN-RELATED-RELATED"/>
    <property type="match status" value="1"/>
</dbReference>
<evidence type="ECO:0000313" key="3">
    <source>
        <dbReference type="Proteomes" id="UP000596661"/>
    </source>
</evidence>
<proteinExistence type="predicted"/>
<organism evidence="2 3">
    <name type="scientific">Cannabis sativa</name>
    <name type="common">Hemp</name>
    <name type="synonym">Marijuana</name>
    <dbReference type="NCBI Taxonomy" id="3483"/>
    <lineage>
        <taxon>Eukaryota</taxon>
        <taxon>Viridiplantae</taxon>
        <taxon>Streptophyta</taxon>
        <taxon>Embryophyta</taxon>
        <taxon>Tracheophyta</taxon>
        <taxon>Spermatophyta</taxon>
        <taxon>Magnoliopsida</taxon>
        <taxon>eudicotyledons</taxon>
        <taxon>Gunneridae</taxon>
        <taxon>Pentapetalae</taxon>
        <taxon>rosids</taxon>
        <taxon>fabids</taxon>
        <taxon>Rosales</taxon>
        <taxon>Cannabaceae</taxon>
        <taxon>Cannabis</taxon>
    </lineage>
</organism>
<dbReference type="EMBL" id="UZAU01000089">
    <property type="status" value="NOT_ANNOTATED_CDS"/>
    <property type="molecule type" value="Genomic_DNA"/>
</dbReference>
<feature type="domain" description="Reverse transcriptase zinc-binding" evidence="1">
    <location>
        <begin position="404"/>
        <end position="497"/>
    </location>
</feature>
<evidence type="ECO:0000313" key="2">
    <source>
        <dbReference type="EnsemblPlants" id="cds.evm.model.02.131"/>
    </source>
</evidence>
<dbReference type="InterPro" id="IPR026960">
    <property type="entry name" value="RVT-Znf"/>
</dbReference>
<dbReference type="Pfam" id="PF13966">
    <property type="entry name" value="zf-RVT"/>
    <property type="match status" value="1"/>
</dbReference>
<dbReference type="Proteomes" id="UP000596661">
    <property type="component" value="Chromosome 2"/>
</dbReference>
<name>A0A803NT49_CANSA</name>
<reference evidence="2" key="1">
    <citation type="submission" date="2018-11" db="EMBL/GenBank/DDBJ databases">
        <authorList>
            <person name="Grassa J C."/>
        </authorList>
    </citation>
    <scope>NUCLEOTIDE SEQUENCE [LARGE SCALE GENOMIC DNA]</scope>
</reference>
<protein>
    <recommendedName>
        <fullName evidence="1">Reverse transcriptase zinc-binding domain-containing protein</fullName>
    </recommendedName>
</protein>